<dbReference type="InterPro" id="IPR011330">
    <property type="entry name" value="Glyco_hydro/deAcase_b/a-brl"/>
</dbReference>
<protein>
    <submittedName>
        <fullName evidence="1">Polysaccharide deacetylase</fullName>
    </submittedName>
</protein>
<dbReference type="Gene3D" id="3.20.20.370">
    <property type="entry name" value="Glycoside hydrolase/deacetylase"/>
    <property type="match status" value="1"/>
</dbReference>
<evidence type="ECO:0000313" key="2">
    <source>
        <dbReference type="Proteomes" id="UP000230390"/>
    </source>
</evidence>
<dbReference type="OrthoDB" id="8597776at2"/>
<gene>
    <name evidence="1" type="ORF">CR105_02170</name>
</gene>
<comment type="caution">
    <text evidence="1">The sequence shown here is derived from an EMBL/GenBank/DDBJ whole genome shotgun (WGS) entry which is preliminary data.</text>
</comment>
<dbReference type="AlphaFoldDB" id="A0A2G8TLQ0"/>
<dbReference type="GO" id="GO:0005975">
    <property type="term" value="P:carbohydrate metabolic process"/>
    <property type="evidence" value="ECO:0007669"/>
    <property type="project" value="InterPro"/>
</dbReference>
<keyword evidence="2" id="KW-1185">Reference proteome</keyword>
<accession>A0A2G8TLQ0</accession>
<reference evidence="1 2" key="1">
    <citation type="submission" date="2017-10" db="EMBL/GenBank/DDBJ databases">
        <title>Massilia psychrophilum sp. nov., a novel purple-pigmented bacterium isolated from Tianshan glacier, Xinjiang Municipality, China.</title>
        <authorList>
            <person name="Wang H."/>
        </authorList>
    </citation>
    <scope>NUCLEOTIDE SEQUENCE [LARGE SCALE GENOMIC DNA]</scope>
    <source>
        <strain evidence="1 2">JCM 30074</strain>
    </source>
</reference>
<dbReference type="RefSeq" id="WP_099786778.1">
    <property type="nucleotide sequence ID" value="NZ_JBHLYV010000100.1"/>
</dbReference>
<sequence>MRTRVCLTIDTEFSIAGAFQDAACVPVAEPMVWCDVDGRSEGLGFLLQQFAEHNIPATFFVEALHRAYFKHDPMAPIARRIHDSGHEVQLHVHPCWSVFDHDDWAARVRAQPRQDDFFGRSEDDSLRLIKQGIAAFGDWDVPRPRVFRSGSLQHDDVLYRALARAAIPYSSNVGLAIFDSGDPDYQMYSGRHVRHGVAEFPVLTFCDWRLGSRRHLKSLTIAGTSFAEMRTLLDQAQRAGVALVVILTHPFEYVQSRDLGRQRARRHGVNQHRLASLCQYLDQNRDRFEPSGMAAAADHAGPDTTANNLQLESGLLHSVCRMAVQVSYDNYGALALAGNTGVRH</sequence>
<proteinExistence type="predicted"/>
<organism evidence="1 2">
    <name type="scientific">Massilia eurypsychrophila</name>
    <dbReference type="NCBI Taxonomy" id="1485217"/>
    <lineage>
        <taxon>Bacteria</taxon>
        <taxon>Pseudomonadati</taxon>
        <taxon>Pseudomonadota</taxon>
        <taxon>Betaproteobacteria</taxon>
        <taxon>Burkholderiales</taxon>
        <taxon>Oxalobacteraceae</taxon>
        <taxon>Telluria group</taxon>
        <taxon>Massilia</taxon>
    </lineage>
</organism>
<dbReference type="Proteomes" id="UP000230390">
    <property type="component" value="Unassembled WGS sequence"/>
</dbReference>
<dbReference type="SUPFAM" id="SSF88713">
    <property type="entry name" value="Glycoside hydrolase/deacetylase"/>
    <property type="match status" value="1"/>
</dbReference>
<name>A0A2G8TLQ0_9BURK</name>
<dbReference type="EMBL" id="PDOC01000001">
    <property type="protein sequence ID" value="PIL46975.1"/>
    <property type="molecule type" value="Genomic_DNA"/>
</dbReference>
<evidence type="ECO:0000313" key="1">
    <source>
        <dbReference type="EMBL" id="PIL46975.1"/>
    </source>
</evidence>